<comment type="subcellular location">
    <subcellularLocation>
        <location evidence="1">Membrane</location>
        <topology evidence="1">Multi-pass membrane protein</topology>
    </subcellularLocation>
</comment>
<keyword evidence="5" id="KW-1133">Transmembrane helix</keyword>
<feature type="domain" description="Cytochrome b/b6 C-terminal region profile" evidence="7">
    <location>
        <begin position="90"/>
        <end position="109"/>
    </location>
</feature>
<gene>
    <name evidence="8" type="primary">petD</name>
    <name evidence="8" type="ORF">KSP40_PGU000860</name>
</gene>
<evidence type="ECO:0000256" key="5">
    <source>
        <dbReference type="ARBA" id="ARBA00022989"/>
    </source>
</evidence>
<evidence type="ECO:0000256" key="1">
    <source>
        <dbReference type="ARBA" id="ARBA00004141"/>
    </source>
</evidence>
<dbReference type="SUPFAM" id="SSF81648">
    <property type="entry name" value="a domain/subunit of cytochrome bc1 complex (Ubiquinol-cytochrome c reductase)"/>
    <property type="match status" value="1"/>
</dbReference>
<evidence type="ECO:0000256" key="4">
    <source>
        <dbReference type="ARBA" id="ARBA00022982"/>
    </source>
</evidence>
<proteinExistence type="predicted"/>
<keyword evidence="3" id="KW-0812">Transmembrane</keyword>
<evidence type="ECO:0000256" key="6">
    <source>
        <dbReference type="ARBA" id="ARBA00023136"/>
    </source>
</evidence>
<dbReference type="InterPro" id="IPR036150">
    <property type="entry name" value="Cyt_b/b6_C_sf"/>
</dbReference>
<evidence type="ECO:0000256" key="2">
    <source>
        <dbReference type="ARBA" id="ARBA00022448"/>
    </source>
</evidence>
<accession>A0ABR2LJF2</accession>
<evidence type="ECO:0000259" key="7">
    <source>
        <dbReference type="Pfam" id="PF00032"/>
    </source>
</evidence>
<comment type="caution">
    <text evidence="8">The sequence shown here is derived from an EMBL/GenBank/DDBJ whole genome shotgun (WGS) entry which is preliminary data.</text>
</comment>
<keyword evidence="4" id="KW-0249">Electron transport</keyword>
<protein>
    <submittedName>
        <fullName evidence="8">Cytochrome b6-f complex subunit 4</fullName>
    </submittedName>
</protein>
<evidence type="ECO:0000313" key="8">
    <source>
        <dbReference type="EMBL" id="KAK8942291.1"/>
    </source>
</evidence>
<name>A0ABR2LJF2_9ASPA</name>
<dbReference type="Gene3D" id="1.20.5.510">
    <property type="entry name" value="Single helix bin"/>
    <property type="match status" value="1"/>
</dbReference>
<keyword evidence="9" id="KW-1185">Reference proteome</keyword>
<dbReference type="Pfam" id="PF00032">
    <property type="entry name" value="Cytochrom_B_C"/>
    <property type="match status" value="1"/>
</dbReference>
<keyword evidence="6" id="KW-0472">Membrane</keyword>
<dbReference type="InterPro" id="IPR005798">
    <property type="entry name" value="Cyt_b/b6_C"/>
</dbReference>
<dbReference type="EMBL" id="JBBWWR010000019">
    <property type="protein sequence ID" value="KAK8942291.1"/>
    <property type="molecule type" value="Genomic_DNA"/>
</dbReference>
<evidence type="ECO:0000313" key="9">
    <source>
        <dbReference type="Proteomes" id="UP001412067"/>
    </source>
</evidence>
<sequence length="292" mass="32508">MGVKMNGLHIYYSSIMIARTFIFQVSSSYPRVFMTEKNKVLSSSTKPQNTQSMGTCLDHSHCHDLNSWLKRTIACNVGLAVLEPSMIGEPADPFATPLEILPEWYFFPIVVKLHEFLCNGSQSTIIHVPSLSQPVIVPMPPLSAPPNSGSNSISSTSAVFYKSNILFDGALVHSSNDQWIAFCSWITSEDGAENIEDPFLRALVDELHEPNVGSVVSLANICMKPLIDDCYTLNNLSTFVWAQTEILTRCPATRAPAPKKLHLATKVQEQKSDDSENKFRTQQKCCHRTKML</sequence>
<dbReference type="Proteomes" id="UP001412067">
    <property type="component" value="Unassembled WGS sequence"/>
</dbReference>
<evidence type="ECO:0000256" key="3">
    <source>
        <dbReference type="ARBA" id="ARBA00022692"/>
    </source>
</evidence>
<keyword evidence="2" id="KW-0813">Transport</keyword>
<reference evidence="8 9" key="1">
    <citation type="journal article" date="2022" name="Nat. Plants">
        <title>Genomes of leafy and leafless Platanthera orchids illuminate the evolution of mycoheterotrophy.</title>
        <authorList>
            <person name="Li M.H."/>
            <person name="Liu K.W."/>
            <person name="Li Z."/>
            <person name="Lu H.C."/>
            <person name="Ye Q.L."/>
            <person name="Zhang D."/>
            <person name="Wang J.Y."/>
            <person name="Li Y.F."/>
            <person name="Zhong Z.M."/>
            <person name="Liu X."/>
            <person name="Yu X."/>
            <person name="Liu D.K."/>
            <person name="Tu X.D."/>
            <person name="Liu B."/>
            <person name="Hao Y."/>
            <person name="Liao X.Y."/>
            <person name="Jiang Y.T."/>
            <person name="Sun W.H."/>
            <person name="Chen J."/>
            <person name="Chen Y.Q."/>
            <person name="Ai Y."/>
            <person name="Zhai J.W."/>
            <person name="Wu S.S."/>
            <person name="Zhou Z."/>
            <person name="Hsiao Y.Y."/>
            <person name="Wu W.L."/>
            <person name="Chen Y.Y."/>
            <person name="Lin Y.F."/>
            <person name="Hsu J.L."/>
            <person name="Li C.Y."/>
            <person name="Wang Z.W."/>
            <person name="Zhao X."/>
            <person name="Zhong W.Y."/>
            <person name="Ma X.K."/>
            <person name="Ma L."/>
            <person name="Huang J."/>
            <person name="Chen G.Z."/>
            <person name="Huang M.Z."/>
            <person name="Huang L."/>
            <person name="Peng D.H."/>
            <person name="Luo Y.B."/>
            <person name="Zou S.Q."/>
            <person name="Chen S.P."/>
            <person name="Lan S."/>
            <person name="Tsai W.C."/>
            <person name="Van de Peer Y."/>
            <person name="Liu Z.J."/>
        </authorList>
    </citation>
    <scope>NUCLEOTIDE SEQUENCE [LARGE SCALE GENOMIC DNA]</scope>
    <source>
        <strain evidence="8">Lor288</strain>
    </source>
</reference>
<organism evidence="8 9">
    <name type="scientific">Platanthera guangdongensis</name>
    <dbReference type="NCBI Taxonomy" id="2320717"/>
    <lineage>
        <taxon>Eukaryota</taxon>
        <taxon>Viridiplantae</taxon>
        <taxon>Streptophyta</taxon>
        <taxon>Embryophyta</taxon>
        <taxon>Tracheophyta</taxon>
        <taxon>Spermatophyta</taxon>
        <taxon>Magnoliopsida</taxon>
        <taxon>Liliopsida</taxon>
        <taxon>Asparagales</taxon>
        <taxon>Orchidaceae</taxon>
        <taxon>Orchidoideae</taxon>
        <taxon>Orchideae</taxon>
        <taxon>Orchidinae</taxon>
        <taxon>Platanthera</taxon>
    </lineage>
</organism>